<dbReference type="EMBL" id="LAYC01000002">
    <property type="protein sequence ID" value="KYK58811.1"/>
    <property type="molecule type" value="Genomic_DNA"/>
</dbReference>
<dbReference type="InterPro" id="IPR010816">
    <property type="entry name" value="Het-C"/>
</dbReference>
<dbReference type="AlphaFoldDB" id="A0A151GP28"/>
<protein>
    <submittedName>
        <fullName evidence="2">Heterokaryon incompatibility protein Het-C</fullName>
    </submittedName>
</protein>
<dbReference type="PANTHER" id="PTHR14905:SF11">
    <property type="entry name" value="TINC (EUROFUNG)"/>
    <property type="match status" value="1"/>
</dbReference>
<evidence type="ECO:0000313" key="2">
    <source>
        <dbReference type="EMBL" id="KYK58811.1"/>
    </source>
</evidence>
<dbReference type="RefSeq" id="XP_040658163.1">
    <property type="nucleotide sequence ID" value="XM_040803130.1"/>
</dbReference>
<name>A0A151GP28_DRECN</name>
<dbReference type="Proteomes" id="UP000076580">
    <property type="component" value="Chromosome 02"/>
</dbReference>
<keyword evidence="3" id="KW-1185">Reference proteome</keyword>
<feature type="region of interest" description="Disordered" evidence="1">
    <location>
        <begin position="1"/>
        <end position="34"/>
    </location>
</feature>
<dbReference type="InterPro" id="IPR052577">
    <property type="entry name" value="VWA7"/>
</dbReference>
<evidence type="ECO:0000256" key="1">
    <source>
        <dbReference type="SAM" id="MobiDB-lite"/>
    </source>
</evidence>
<feature type="region of interest" description="Disordered" evidence="1">
    <location>
        <begin position="140"/>
        <end position="159"/>
    </location>
</feature>
<feature type="region of interest" description="Disordered" evidence="1">
    <location>
        <begin position="67"/>
        <end position="94"/>
    </location>
</feature>
<proteinExistence type="predicted"/>
<dbReference type="STRING" id="98403.A0A151GP28"/>
<comment type="caution">
    <text evidence="2">The sequence shown here is derived from an EMBL/GenBank/DDBJ whole genome shotgun (WGS) entry which is preliminary data.</text>
</comment>
<sequence>MAVVGKARTSGPLLRRDAHTSYASTTSPQGEVAPTVELASPLDLGADHPIMQKVWVLASASCVAPVNTAPAPHHPRRPRPGHGDQGGEKPAWRARRTARGAFVSCTRAYLVALSAAVPHVGTVPVARVASASTGSIGVYMDGPRPPPVTVPSRSPAPSPIRSRRNAWLVLARSAEYVDMLSRLHLPGLFLALAVPTALVGQADAFGAGNVASISKVEGKNWRHGDIEDVLLTLDKAQAFGGGAFSPTDVAHVYFGNWLRDYSQAIDVSTLKSVPIDATGLLISIVGFFTFGYGTGDFEVTASRLGVYRPEEHIDNPKNYNNNENARQYDKRLRGRVRDEELAVDPNSGMKNYIANDDPQLKIMTSSKFVRREFQKFIWLGREYKKHRRSRDLTEALRLLGGGLHCLEDFFAHSNYVELALLELGQGNVFPHVGTNTRMPVKGTNRDVFPLVTGTFGATDFLHSVLGEVHDSVVQNEVDELEGVLRNFTNTNTGLLRSLFSLIPFGVLQGNPGVTIDHLQNDAKQNIAPVSPSNTGLFTTYIRNVIMHVMPGIKFHDDVVMAISQTVHGIPILPRVVQQLQEQISKFVFSVIAPVVVPLIHQVRGGLQGGAHGVIQSSSAEQFVVLDDPRSHDPTHSMIAKDHFSNILNGISGELAAISVKRIVPQLMHAVDDESVDVDALLTRIIHGVLHHPAQRNMGHAEVTAARMETYRHVKQWWSGFGRRVKNDYLRRLSINGIRHGWNHIHGVQDSSGRLPMNVLFRKKRTFGERIADWAASAIFGGMKTIFLAIINKIKASLPKWLRPS</sequence>
<dbReference type="Pfam" id="PF07217">
    <property type="entry name" value="Het-C"/>
    <property type="match status" value="1"/>
</dbReference>
<evidence type="ECO:0000313" key="3">
    <source>
        <dbReference type="Proteomes" id="UP000076580"/>
    </source>
</evidence>
<feature type="compositionally biased region" description="Pro residues" evidence="1">
    <location>
        <begin position="143"/>
        <end position="158"/>
    </location>
</feature>
<feature type="compositionally biased region" description="Basic and acidic residues" evidence="1">
    <location>
        <begin position="81"/>
        <end position="91"/>
    </location>
</feature>
<dbReference type="InParanoid" id="A0A151GP28"/>
<organism evidence="2 3">
    <name type="scientific">Drechmeria coniospora</name>
    <name type="common">Nematophagous fungus</name>
    <name type="synonym">Meria coniospora</name>
    <dbReference type="NCBI Taxonomy" id="98403"/>
    <lineage>
        <taxon>Eukaryota</taxon>
        <taxon>Fungi</taxon>
        <taxon>Dikarya</taxon>
        <taxon>Ascomycota</taxon>
        <taxon>Pezizomycotina</taxon>
        <taxon>Sordariomycetes</taxon>
        <taxon>Hypocreomycetidae</taxon>
        <taxon>Hypocreales</taxon>
        <taxon>Ophiocordycipitaceae</taxon>
        <taxon>Drechmeria</taxon>
    </lineage>
</organism>
<dbReference type="GeneID" id="63718472"/>
<reference evidence="2 3" key="1">
    <citation type="journal article" date="2016" name="Sci. Rep.">
        <title>Insights into Adaptations to a Near-Obligate Nematode Endoparasitic Lifestyle from the Finished Genome of Drechmeria coniospora.</title>
        <authorList>
            <person name="Zhang L."/>
            <person name="Zhou Z."/>
            <person name="Guo Q."/>
            <person name="Fokkens L."/>
            <person name="Miskei M."/>
            <person name="Pocsi I."/>
            <person name="Zhang W."/>
            <person name="Chen M."/>
            <person name="Wang L."/>
            <person name="Sun Y."/>
            <person name="Donzelli B.G."/>
            <person name="Gibson D.M."/>
            <person name="Nelson D.R."/>
            <person name="Luo J.G."/>
            <person name="Rep M."/>
            <person name="Liu H."/>
            <person name="Yang S."/>
            <person name="Wang J."/>
            <person name="Krasnoff S.B."/>
            <person name="Xu Y."/>
            <person name="Molnar I."/>
            <person name="Lin M."/>
        </authorList>
    </citation>
    <scope>NUCLEOTIDE SEQUENCE [LARGE SCALE GENOMIC DNA]</scope>
    <source>
        <strain evidence="2 3">ARSEF 6962</strain>
    </source>
</reference>
<accession>A0A151GP28</accession>
<gene>
    <name evidence="2" type="ORF">DCS_05829</name>
</gene>
<dbReference type="PANTHER" id="PTHR14905">
    <property type="entry name" value="NG37"/>
    <property type="match status" value="1"/>
</dbReference>